<feature type="compositionally biased region" description="Basic and acidic residues" evidence="1">
    <location>
        <begin position="14"/>
        <end position="31"/>
    </location>
</feature>
<dbReference type="OrthoDB" id="10265193at2759"/>
<feature type="region of interest" description="Disordered" evidence="1">
    <location>
        <begin position="1"/>
        <end position="42"/>
    </location>
</feature>
<evidence type="ECO:0000313" key="3">
    <source>
        <dbReference type="EnsemblMetazoa" id="CPIJ008801-PA"/>
    </source>
</evidence>
<dbReference type="KEGG" id="cqu:CpipJ_CPIJ008801"/>
<feature type="region of interest" description="Disordered" evidence="1">
    <location>
        <begin position="212"/>
        <end position="233"/>
    </location>
</feature>
<dbReference type="EnsemblMetazoa" id="CPIJ008801-RA">
    <property type="protein sequence ID" value="CPIJ008801-PA"/>
    <property type="gene ID" value="CPIJ008801"/>
</dbReference>
<evidence type="ECO:0000313" key="4">
    <source>
        <dbReference type="Proteomes" id="UP000002320"/>
    </source>
</evidence>
<reference evidence="2" key="1">
    <citation type="submission" date="2007-03" db="EMBL/GenBank/DDBJ databases">
        <title>Annotation of Culex pipiens quinquefasciatus.</title>
        <authorList>
            <consortium name="The Broad Institute Genome Sequencing Platform"/>
            <person name="Atkinson P.W."/>
            <person name="Hemingway J."/>
            <person name="Christensen B.M."/>
            <person name="Higgs S."/>
            <person name="Kodira C."/>
            <person name="Hannick L."/>
            <person name="Megy K."/>
            <person name="O'Leary S."/>
            <person name="Pearson M."/>
            <person name="Haas B.J."/>
            <person name="Mauceli E."/>
            <person name="Wortman J.R."/>
            <person name="Lee N.H."/>
            <person name="Guigo R."/>
            <person name="Stanke M."/>
            <person name="Alvarado L."/>
            <person name="Amedeo P."/>
            <person name="Antoine C.H."/>
            <person name="Arensburger P."/>
            <person name="Bidwell S.L."/>
            <person name="Crawford M."/>
            <person name="Camaro F."/>
            <person name="Devon K."/>
            <person name="Engels R."/>
            <person name="Hammond M."/>
            <person name="Howarth C."/>
            <person name="Koehrsen M."/>
            <person name="Lawson D."/>
            <person name="Montgomery P."/>
            <person name="Nene V."/>
            <person name="Nusbaum C."/>
            <person name="Puiu D."/>
            <person name="Romero-Severson J."/>
            <person name="Severson D.W."/>
            <person name="Shumway M."/>
            <person name="Sisk P."/>
            <person name="Stolte C."/>
            <person name="Zeng Q."/>
            <person name="Eisenstadt E."/>
            <person name="Fraser-Liggett C."/>
            <person name="Strausberg R."/>
            <person name="Galagan J."/>
            <person name="Birren B."/>
            <person name="Collins F.H."/>
        </authorList>
    </citation>
    <scope>NUCLEOTIDE SEQUENCE [LARGE SCALE GENOMIC DNA]</scope>
    <source>
        <strain evidence="2">JHB</strain>
    </source>
</reference>
<dbReference type="Proteomes" id="UP000002320">
    <property type="component" value="Unassembled WGS sequence"/>
</dbReference>
<gene>
    <name evidence="3" type="primary">6041158</name>
    <name evidence="2" type="ORF">CpipJ_CPIJ008801</name>
</gene>
<dbReference type="InParanoid" id="B0WP22"/>
<accession>B0WP22</accession>
<organism>
    <name type="scientific">Culex quinquefasciatus</name>
    <name type="common">Southern house mosquito</name>
    <name type="synonym">Culex pungens</name>
    <dbReference type="NCBI Taxonomy" id="7176"/>
    <lineage>
        <taxon>Eukaryota</taxon>
        <taxon>Metazoa</taxon>
        <taxon>Ecdysozoa</taxon>
        <taxon>Arthropoda</taxon>
        <taxon>Hexapoda</taxon>
        <taxon>Insecta</taxon>
        <taxon>Pterygota</taxon>
        <taxon>Neoptera</taxon>
        <taxon>Endopterygota</taxon>
        <taxon>Diptera</taxon>
        <taxon>Nematocera</taxon>
        <taxon>Culicoidea</taxon>
        <taxon>Culicidae</taxon>
        <taxon>Culicinae</taxon>
        <taxon>Culicini</taxon>
        <taxon>Culex</taxon>
        <taxon>Culex</taxon>
    </lineage>
</organism>
<proteinExistence type="predicted"/>
<dbReference type="VEuPathDB" id="VectorBase:CQUJHB014864"/>
<protein>
    <submittedName>
        <fullName evidence="2 3">Truncated ER mannose-binding lectin</fullName>
    </submittedName>
</protein>
<dbReference type="EMBL" id="DS232018">
    <property type="protein sequence ID" value="EDS32049.1"/>
    <property type="molecule type" value="Genomic_DNA"/>
</dbReference>
<dbReference type="STRING" id="7176.B0WP22"/>
<evidence type="ECO:0000256" key="1">
    <source>
        <dbReference type="SAM" id="MobiDB-lite"/>
    </source>
</evidence>
<keyword evidence="4" id="KW-1185">Reference proteome</keyword>
<dbReference type="VEuPathDB" id="VectorBase:CPIJ008801"/>
<dbReference type="AlphaFoldDB" id="B0WP22"/>
<reference evidence="3" key="2">
    <citation type="submission" date="2020-05" db="UniProtKB">
        <authorList>
            <consortium name="EnsemblMetazoa"/>
        </authorList>
    </citation>
    <scope>IDENTIFICATION</scope>
    <source>
        <strain evidence="3">JHB</strain>
    </source>
</reference>
<name>B0WP22_CULQU</name>
<evidence type="ECO:0000313" key="2">
    <source>
        <dbReference type="EMBL" id="EDS32049.1"/>
    </source>
</evidence>
<dbReference type="HOGENOM" id="CLU_1190881_0_0_1"/>
<keyword evidence="2" id="KW-0430">Lectin</keyword>
<sequence length="233" mass="25900">MTALRDVLPGGEHGAAEERVPEEAGTAEERPLGTSGQAAEGDLKNQFKDHNARELRQIWESQTATHDQLRTLSSKLDKMHNLVNKMHDGMNQVKQGVANVQQRLEATAASTIQRAMPERRRNDAPVGVSRVKHVSQRRPGEEFLIDTSLYAKDDCVPIFQLIQGTKTPWPTKKICSSWRSVSNRGTIPSVTRNFFSATRLICRGLSSARSSRQFSASVPGTDRHINPNRSTFG</sequence>
<dbReference type="GO" id="GO:0030246">
    <property type="term" value="F:carbohydrate binding"/>
    <property type="evidence" value="ECO:0007669"/>
    <property type="project" value="UniProtKB-KW"/>
</dbReference>